<dbReference type="STRING" id="1121449.SAMN02745704_00024"/>
<dbReference type="PROSITE" id="PS50893">
    <property type="entry name" value="ABC_TRANSPORTER_2"/>
    <property type="match status" value="1"/>
</dbReference>
<evidence type="ECO:0000313" key="5">
    <source>
        <dbReference type="EMBL" id="SKA70884.1"/>
    </source>
</evidence>
<dbReference type="Gene3D" id="3.40.50.300">
    <property type="entry name" value="P-loop containing nucleotide triphosphate hydrolases"/>
    <property type="match status" value="1"/>
</dbReference>
<protein>
    <submittedName>
        <fullName evidence="5">Heme exporter protein A</fullName>
    </submittedName>
</protein>
<feature type="domain" description="ABC transporter" evidence="4">
    <location>
        <begin position="7"/>
        <end position="219"/>
    </location>
</feature>
<dbReference type="SMART" id="SM00382">
    <property type="entry name" value="AAA"/>
    <property type="match status" value="1"/>
</dbReference>
<proteinExistence type="predicted"/>
<keyword evidence="6" id="KW-1185">Reference proteome</keyword>
<evidence type="ECO:0000256" key="1">
    <source>
        <dbReference type="ARBA" id="ARBA00022448"/>
    </source>
</evidence>
<evidence type="ECO:0000313" key="6">
    <source>
        <dbReference type="Proteomes" id="UP000190027"/>
    </source>
</evidence>
<evidence type="ECO:0000256" key="2">
    <source>
        <dbReference type="ARBA" id="ARBA00022741"/>
    </source>
</evidence>
<name>A0A1T4W0T1_9BACT</name>
<dbReference type="InterPro" id="IPR051782">
    <property type="entry name" value="ABC_Transporter_VariousFunc"/>
</dbReference>
<dbReference type="EMBL" id="FUYC01000001">
    <property type="protein sequence ID" value="SKA70884.1"/>
    <property type="molecule type" value="Genomic_DNA"/>
</dbReference>
<evidence type="ECO:0000256" key="3">
    <source>
        <dbReference type="ARBA" id="ARBA00022840"/>
    </source>
</evidence>
<dbReference type="InterPro" id="IPR027417">
    <property type="entry name" value="P-loop_NTPase"/>
</dbReference>
<keyword evidence="2" id="KW-0547">Nucleotide-binding</keyword>
<dbReference type="InterPro" id="IPR003593">
    <property type="entry name" value="AAA+_ATPase"/>
</dbReference>
<evidence type="ECO:0000259" key="4">
    <source>
        <dbReference type="PROSITE" id="PS50893"/>
    </source>
</evidence>
<dbReference type="PANTHER" id="PTHR42939">
    <property type="entry name" value="ABC TRANSPORTER ATP-BINDING PROTEIN ALBC-RELATED"/>
    <property type="match status" value="1"/>
</dbReference>
<gene>
    <name evidence="5" type="ORF">SAMN02745704_00024</name>
</gene>
<dbReference type="SUPFAM" id="SSF52540">
    <property type="entry name" value="P-loop containing nucleoside triphosphate hydrolases"/>
    <property type="match status" value="1"/>
</dbReference>
<dbReference type="InterPro" id="IPR003439">
    <property type="entry name" value="ABC_transporter-like_ATP-bd"/>
</dbReference>
<dbReference type="Proteomes" id="UP000190027">
    <property type="component" value="Unassembled WGS sequence"/>
</dbReference>
<dbReference type="AlphaFoldDB" id="A0A1T4W0T1"/>
<keyword evidence="1" id="KW-0813">Transport</keyword>
<sequence>MSTSPLLRLEKAAKFYGAKLVFRDVTCAVEPGQVMLVAGPNGAGKTTLLKVMAGLSRPSAGTVRLDVPPERTAYLGHATFLYPGLTALQNLGFWARMYGLRRSRKQLMEMLERVGLVRVAEERAGSFSRGMSQRLNLARVFLVDPALLFLDEPGTGLDVTSLALLRREIGRLAEAGTSIVWISHQVREDRELAHTVLALSGARMRYCGPAAEYEPEAVC</sequence>
<dbReference type="Pfam" id="PF00005">
    <property type="entry name" value="ABC_tran"/>
    <property type="match status" value="1"/>
</dbReference>
<dbReference type="PANTHER" id="PTHR42939:SF1">
    <property type="entry name" value="ABC TRANSPORTER ATP-BINDING PROTEIN ALBC-RELATED"/>
    <property type="match status" value="1"/>
</dbReference>
<dbReference type="RefSeq" id="WP_078715624.1">
    <property type="nucleotide sequence ID" value="NZ_FUYC01000001.1"/>
</dbReference>
<dbReference type="GO" id="GO:0016887">
    <property type="term" value="F:ATP hydrolysis activity"/>
    <property type="evidence" value="ECO:0007669"/>
    <property type="project" value="InterPro"/>
</dbReference>
<organism evidence="5 6">
    <name type="scientific">Paucidesulfovibrio gracilis DSM 16080</name>
    <dbReference type="NCBI Taxonomy" id="1121449"/>
    <lineage>
        <taxon>Bacteria</taxon>
        <taxon>Pseudomonadati</taxon>
        <taxon>Thermodesulfobacteriota</taxon>
        <taxon>Desulfovibrionia</taxon>
        <taxon>Desulfovibrionales</taxon>
        <taxon>Desulfovibrionaceae</taxon>
        <taxon>Paucidesulfovibrio</taxon>
    </lineage>
</organism>
<keyword evidence="3" id="KW-0067">ATP-binding</keyword>
<dbReference type="GO" id="GO:0005524">
    <property type="term" value="F:ATP binding"/>
    <property type="evidence" value="ECO:0007669"/>
    <property type="project" value="UniProtKB-KW"/>
</dbReference>
<accession>A0A1T4W0T1</accession>
<reference evidence="5 6" key="1">
    <citation type="submission" date="2017-02" db="EMBL/GenBank/DDBJ databases">
        <authorList>
            <person name="Peterson S.W."/>
        </authorList>
    </citation>
    <scope>NUCLEOTIDE SEQUENCE [LARGE SCALE GENOMIC DNA]</scope>
    <source>
        <strain evidence="5 6">DSM 16080</strain>
    </source>
</reference>
<dbReference type="OrthoDB" id="9809450at2"/>